<keyword evidence="4" id="KW-1185">Reference proteome</keyword>
<keyword evidence="1" id="KW-0732">Signal</keyword>
<dbReference type="OrthoDB" id="26872at2"/>
<dbReference type="PANTHER" id="PTHR36933:SF1">
    <property type="entry name" value="SLL0788 PROTEIN"/>
    <property type="match status" value="1"/>
</dbReference>
<name>A0A6I6DPD4_9MICO</name>
<proteinExistence type="predicted"/>
<gene>
    <name evidence="3" type="ORF">D7D94_03155</name>
</gene>
<organism evidence="3 4">
    <name type="scientific">Microbacterium oryzae</name>
    <dbReference type="NCBI Taxonomy" id="743009"/>
    <lineage>
        <taxon>Bacteria</taxon>
        <taxon>Bacillati</taxon>
        <taxon>Actinomycetota</taxon>
        <taxon>Actinomycetes</taxon>
        <taxon>Micrococcales</taxon>
        <taxon>Microbacteriaceae</taxon>
        <taxon>Microbacterium</taxon>
    </lineage>
</organism>
<reference evidence="3 4" key="1">
    <citation type="submission" date="2018-09" db="EMBL/GenBank/DDBJ databases">
        <title>Whole genome sequencing of Microbacterium oryzae strain MB-10T.</title>
        <authorList>
            <person name="Das S.K."/>
        </authorList>
    </citation>
    <scope>NUCLEOTIDE SEQUENCE [LARGE SCALE GENOMIC DNA]</scope>
    <source>
        <strain evidence="3 4">MB-10</strain>
    </source>
</reference>
<feature type="chain" id="PRO_5039723200" evidence="1">
    <location>
        <begin position="27"/>
        <end position="201"/>
    </location>
</feature>
<dbReference type="Proteomes" id="UP000422989">
    <property type="component" value="Chromosome"/>
</dbReference>
<feature type="signal peptide" evidence="1">
    <location>
        <begin position="1"/>
        <end position="26"/>
    </location>
</feature>
<protein>
    <submittedName>
        <fullName evidence="3">DUF305 domain-containing protein</fullName>
    </submittedName>
</protein>
<dbReference type="AlphaFoldDB" id="A0A6I6DPD4"/>
<dbReference type="Pfam" id="PF03713">
    <property type="entry name" value="DUF305"/>
    <property type="match status" value="1"/>
</dbReference>
<dbReference type="PANTHER" id="PTHR36933">
    <property type="entry name" value="SLL0788 PROTEIN"/>
    <property type="match status" value="1"/>
</dbReference>
<sequence>MKFRTLTLSAGLLAGALVLTGCSDTAGGGGSVMEGMDHDSMPTATAEASEATFNDADVSFAMGMAMHHEQAIEMSDTLLVKDGVDPDVAALAEQIRAAQAPEIETMKQWLESWGQDPEMEGMDHGGGMMSEEDMVALEEADGGPASTLFLEQMIVHHEGAIDMAQTQLEDGQNPDALALAQKIIDDQAAEIAQMEDMLARR</sequence>
<accession>A0A6I6DPD4</accession>
<dbReference type="Gene3D" id="1.20.1260.10">
    <property type="match status" value="1"/>
</dbReference>
<evidence type="ECO:0000256" key="1">
    <source>
        <dbReference type="SAM" id="SignalP"/>
    </source>
</evidence>
<dbReference type="KEGG" id="moj:D7D94_03155"/>
<evidence type="ECO:0000259" key="2">
    <source>
        <dbReference type="Pfam" id="PF03713"/>
    </source>
</evidence>
<dbReference type="InterPro" id="IPR012347">
    <property type="entry name" value="Ferritin-like"/>
</dbReference>
<dbReference type="InterPro" id="IPR005183">
    <property type="entry name" value="DUF305_CopM-like"/>
</dbReference>
<dbReference type="RefSeq" id="WP_156241179.1">
    <property type="nucleotide sequence ID" value="NZ_BAAAZL010000002.1"/>
</dbReference>
<evidence type="ECO:0000313" key="4">
    <source>
        <dbReference type="Proteomes" id="UP000422989"/>
    </source>
</evidence>
<dbReference type="PROSITE" id="PS51257">
    <property type="entry name" value="PROKAR_LIPOPROTEIN"/>
    <property type="match status" value="1"/>
</dbReference>
<dbReference type="EMBL" id="CP032550">
    <property type="protein sequence ID" value="QGU26775.1"/>
    <property type="molecule type" value="Genomic_DNA"/>
</dbReference>
<evidence type="ECO:0000313" key="3">
    <source>
        <dbReference type="EMBL" id="QGU26775.1"/>
    </source>
</evidence>
<feature type="domain" description="DUF305" evidence="2">
    <location>
        <begin position="57"/>
        <end position="198"/>
    </location>
</feature>